<evidence type="ECO:0000313" key="2">
    <source>
        <dbReference type="Proteomes" id="UP001295684"/>
    </source>
</evidence>
<gene>
    <name evidence="1" type="ORF">ECRASSUSDP1_LOCUS26748</name>
</gene>
<protein>
    <submittedName>
        <fullName evidence="1">Uncharacterized protein</fullName>
    </submittedName>
</protein>
<accession>A0AAD1Y5K0</accession>
<comment type="caution">
    <text evidence="1">The sequence shown here is derived from an EMBL/GenBank/DDBJ whole genome shotgun (WGS) entry which is preliminary data.</text>
</comment>
<evidence type="ECO:0000313" key="1">
    <source>
        <dbReference type="EMBL" id="CAI2385200.1"/>
    </source>
</evidence>
<proteinExistence type="predicted"/>
<organism evidence="1 2">
    <name type="scientific">Euplotes crassus</name>
    <dbReference type="NCBI Taxonomy" id="5936"/>
    <lineage>
        <taxon>Eukaryota</taxon>
        <taxon>Sar</taxon>
        <taxon>Alveolata</taxon>
        <taxon>Ciliophora</taxon>
        <taxon>Intramacronucleata</taxon>
        <taxon>Spirotrichea</taxon>
        <taxon>Hypotrichia</taxon>
        <taxon>Euplotida</taxon>
        <taxon>Euplotidae</taxon>
        <taxon>Moneuplotes</taxon>
    </lineage>
</organism>
<keyword evidence="2" id="KW-1185">Reference proteome</keyword>
<dbReference type="EMBL" id="CAMPGE010027581">
    <property type="protein sequence ID" value="CAI2385200.1"/>
    <property type="molecule type" value="Genomic_DNA"/>
</dbReference>
<dbReference type="Proteomes" id="UP001295684">
    <property type="component" value="Unassembled WGS sequence"/>
</dbReference>
<dbReference type="AlphaFoldDB" id="A0AAD1Y5K0"/>
<name>A0AAD1Y5K0_EUPCR</name>
<reference evidence="1" key="1">
    <citation type="submission" date="2023-07" db="EMBL/GenBank/DDBJ databases">
        <authorList>
            <consortium name="AG Swart"/>
            <person name="Singh M."/>
            <person name="Singh A."/>
            <person name="Seah K."/>
            <person name="Emmerich C."/>
        </authorList>
    </citation>
    <scope>NUCLEOTIDE SEQUENCE</scope>
    <source>
        <strain evidence="1">DP1</strain>
    </source>
</reference>
<sequence>MSDLEFRKCSHCSREAILYHEELERFYCGNYQTNHKNIRFKQGLVQLNTKKDLELTLKRFEGLILFSEEYMKSIGQNFPKTYADEIRSFEQWLADNKEKFKDLKAEDNAAQIHEAVKEVEDKKDEFTATKCFRECGSEFIENYFMKNKKETEESKENLGIQEVSIHTSDYFRYTYSTQSHRGTTSQEDFSVVDEENKKKISECHAYKNEEEKKGDLTEKNSEHCKPSKNLLDSEVKRNDSITESNKDIKDEINPPGSRWMTDLSNTEKKRACWDLSPLRESFKKFPELETQLQNDKIYYVDLIVPDMRDILDKTTEFKFPPSIAHIKIDNIPCDFPPLKGLLRDCIKKEIPHLSLHWQDNVLADEYMEYIGEAVKAITESIKLSNFKLQDPSLLTKLFNKESKVRSIEVKNFSILQKPDTVKEGASLWYDIGDATIELPEDVNETLDKVTIIPKSGQFELNICNVNEEGEVEGRCEKFQLSGSKE</sequence>